<accession>A0A816A2B4</accession>
<comment type="caution">
    <text evidence="1">The sequence shown here is derived from an EMBL/GenBank/DDBJ whole genome shotgun (WGS) entry which is preliminary data.</text>
</comment>
<organism evidence="1 3">
    <name type="scientific">Didymodactylos carnosus</name>
    <dbReference type="NCBI Taxonomy" id="1234261"/>
    <lineage>
        <taxon>Eukaryota</taxon>
        <taxon>Metazoa</taxon>
        <taxon>Spiralia</taxon>
        <taxon>Gnathifera</taxon>
        <taxon>Rotifera</taxon>
        <taxon>Eurotatoria</taxon>
        <taxon>Bdelloidea</taxon>
        <taxon>Philodinida</taxon>
        <taxon>Philodinidae</taxon>
        <taxon>Didymodactylos</taxon>
    </lineage>
</organism>
<name>A0A816A2B4_9BILA</name>
<evidence type="ECO:0000313" key="3">
    <source>
        <dbReference type="Proteomes" id="UP000663829"/>
    </source>
</evidence>
<protein>
    <submittedName>
        <fullName evidence="1">Uncharacterized protein</fullName>
    </submittedName>
</protein>
<gene>
    <name evidence="1" type="ORF">GPM918_LOCUS41699</name>
    <name evidence="2" type="ORF">SRO942_LOCUS42798</name>
</gene>
<evidence type="ECO:0000313" key="2">
    <source>
        <dbReference type="EMBL" id="CAF4461805.1"/>
    </source>
</evidence>
<dbReference type="EMBL" id="CAJNOQ010033468">
    <property type="protein sequence ID" value="CAF1590174.1"/>
    <property type="molecule type" value="Genomic_DNA"/>
</dbReference>
<proteinExistence type="predicted"/>
<keyword evidence="3" id="KW-1185">Reference proteome</keyword>
<sequence>MLAKLVISLPAMTGIKLENSNEASLFQCELITNEKVIIHRGTKKKWSEFKKEYPDWDWDFGNSISLEELFRLRSKQLYIWSRIGQRLCQKYNMKFVMENTPECA</sequence>
<dbReference type="OrthoDB" id="687730at2759"/>
<evidence type="ECO:0000313" key="1">
    <source>
        <dbReference type="EMBL" id="CAF1590174.1"/>
    </source>
</evidence>
<dbReference type="EMBL" id="CAJOBC010099614">
    <property type="protein sequence ID" value="CAF4461805.1"/>
    <property type="molecule type" value="Genomic_DNA"/>
</dbReference>
<dbReference type="AlphaFoldDB" id="A0A816A2B4"/>
<reference evidence="1" key="1">
    <citation type="submission" date="2021-02" db="EMBL/GenBank/DDBJ databases">
        <authorList>
            <person name="Nowell W R."/>
        </authorList>
    </citation>
    <scope>NUCLEOTIDE SEQUENCE</scope>
</reference>
<dbReference type="Proteomes" id="UP000681722">
    <property type="component" value="Unassembled WGS sequence"/>
</dbReference>
<dbReference type="Proteomes" id="UP000663829">
    <property type="component" value="Unassembled WGS sequence"/>
</dbReference>